<dbReference type="EMBL" id="QUMU01000009">
    <property type="protein sequence ID" value="REG27844.1"/>
    <property type="molecule type" value="Genomic_DNA"/>
</dbReference>
<dbReference type="InterPro" id="IPR041916">
    <property type="entry name" value="Anti_sigma_zinc_sf"/>
</dbReference>
<dbReference type="AlphaFoldDB" id="A0AAC8TBB0"/>
<sequence>MMPVNHPPSERLLAYATGAADVPLRLLLETHLSFCPACAREVGRLTAPGGTLLEAVPAEPVPTGLFERIWAEASQHEPPRPVEGVPLPPSVLAELPPAEDWRWHAVPGSGSRTARLVSEAPGGCGLFLVHLQPGARFPRHAHRGGEEGLVLAGGVWDRGRFLEAGDWGSAPAGSSHELLADAKEGCWALIREECEDVRLSGWRGVVQRLAQCHSTR</sequence>
<dbReference type="InterPro" id="IPR011051">
    <property type="entry name" value="RmlC_Cupin_sf"/>
</dbReference>
<dbReference type="Gene3D" id="2.60.120.10">
    <property type="entry name" value="Jelly Rolls"/>
    <property type="match status" value="1"/>
</dbReference>
<evidence type="ECO:0000313" key="4">
    <source>
        <dbReference type="Proteomes" id="UP000035579"/>
    </source>
</evidence>
<evidence type="ECO:0000313" key="3">
    <source>
        <dbReference type="EMBL" id="REG27844.1"/>
    </source>
</evidence>
<dbReference type="Proteomes" id="UP000035579">
    <property type="component" value="Chromosome"/>
</dbReference>
<dbReference type="RefSeq" id="WP_047854674.1">
    <property type="nucleotide sequence ID" value="NZ_CP011509.1"/>
</dbReference>
<dbReference type="SUPFAM" id="SSF51182">
    <property type="entry name" value="RmlC-like cupins"/>
    <property type="match status" value="1"/>
</dbReference>
<name>A0AAC8TBB0_9BACT</name>
<protein>
    <submittedName>
        <fullName evidence="3">ChrR-like anti-ECFsigma factor</fullName>
    </submittedName>
    <submittedName>
        <fullName evidence="2">Transcriptional activator ChrR</fullName>
    </submittedName>
</protein>
<dbReference type="InterPro" id="IPR025979">
    <property type="entry name" value="ChrR-like_cupin_dom"/>
</dbReference>
<reference evidence="2 4" key="1">
    <citation type="submission" date="2015-05" db="EMBL/GenBank/DDBJ databases">
        <title>Genome assembly of Archangium gephyra DSM 2261.</title>
        <authorList>
            <person name="Sharma G."/>
            <person name="Subramanian S."/>
        </authorList>
    </citation>
    <scope>NUCLEOTIDE SEQUENCE [LARGE SCALE GENOMIC DNA]</scope>
    <source>
        <strain evidence="2 4">DSM 2261</strain>
    </source>
</reference>
<dbReference type="Proteomes" id="UP000256345">
    <property type="component" value="Unassembled WGS sequence"/>
</dbReference>
<evidence type="ECO:0000313" key="2">
    <source>
        <dbReference type="EMBL" id="AKI99624.1"/>
    </source>
</evidence>
<organism evidence="2 4">
    <name type="scientific">Archangium gephyra</name>
    <dbReference type="NCBI Taxonomy" id="48"/>
    <lineage>
        <taxon>Bacteria</taxon>
        <taxon>Pseudomonadati</taxon>
        <taxon>Myxococcota</taxon>
        <taxon>Myxococcia</taxon>
        <taxon>Myxococcales</taxon>
        <taxon>Cystobacterineae</taxon>
        <taxon>Archangiaceae</taxon>
        <taxon>Archangium</taxon>
    </lineage>
</organism>
<keyword evidence="5" id="KW-1185">Reference proteome</keyword>
<evidence type="ECO:0000259" key="1">
    <source>
        <dbReference type="Pfam" id="PF12973"/>
    </source>
</evidence>
<accession>A0AAC8TBB0</accession>
<gene>
    <name evidence="2" type="ORF">AA314_01251</name>
    <name evidence="3" type="ORF">ATI61_109181</name>
</gene>
<proteinExistence type="predicted"/>
<dbReference type="Pfam" id="PF12973">
    <property type="entry name" value="Cupin_7"/>
    <property type="match status" value="1"/>
</dbReference>
<reference evidence="3 5" key="2">
    <citation type="submission" date="2018-08" db="EMBL/GenBank/DDBJ databases">
        <title>Genomic Encyclopedia of Archaeal and Bacterial Type Strains, Phase II (KMG-II): from individual species to whole genera.</title>
        <authorList>
            <person name="Goeker M."/>
        </authorList>
    </citation>
    <scope>NUCLEOTIDE SEQUENCE [LARGE SCALE GENOMIC DNA]</scope>
    <source>
        <strain evidence="3 5">DSM 2261</strain>
    </source>
</reference>
<feature type="domain" description="ChrR-like cupin" evidence="1">
    <location>
        <begin position="99"/>
        <end position="189"/>
    </location>
</feature>
<dbReference type="KEGG" id="age:AA314_01251"/>
<evidence type="ECO:0000313" key="5">
    <source>
        <dbReference type="Proteomes" id="UP000256345"/>
    </source>
</evidence>
<dbReference type="InterPro" id="IPR014710">
    <property type="entry name" value="RmlC-like_jellyroll"/>
</dbReference>
<dbReference type="Gene3D" id="1.10.10.1320">
    <property type="entry name" value="Anti-sigma factor, zinc-finger domain"/>
    <property type="match status" value="1"/>
</dbReference>
<dbReference type="EMBL" id="CP011509">
    <property type="protein sequence ID" value="AKI99624.1"/>
    <property type="molecule type" value="Genomic_DNA"/>
</dbReference>